<protein>
    <submittedName>
        <fullName evidence="1">Uncharacterized protein</fullName>
    </submittedName>
</protein>
<dbReference type="EMBL" id="VSSQ01002948">
    <property type="protein sequence ID" value="MPM18256.1"/>
    <property type="molecule type" value="Genomic_DNA"/>
</dbReference>
<name>A0A644XPY2_9ZZZZ</name>
<dbReference type="AlphaFoldDB" id="A0A644XPY2"/>
<sequence length="147" mass="17251">MCRPKRTLINSRQIPASPNSRRCTRFRCNRFYCSFQYLFGFVHARFTNALLQVTSRPLSADGLFLQAFLHFRHSRHAVSAHCCAILANGCVHRYSLRFSAYSRVYPHHPHSYPPNKAGKTLIFHLVIHTLPAEYPRTRWIKSLFFNR</sequence>
<reference evidence="1" key="1">
    <citation type="submission" date="2019-08" db="EMBL/GenBank/DDBJ databases">
        <authorList>
            <person name="Kucharzyk K."/>
            <person name="Murdoch R.W."/>
            <person name="Higgins S."/>
            <person name="Loffler F."/>
        </authorList>
    </citation>
    <scope>NUCLEOTIDE SEQUENCE</scope>
</reference>
<evidence type="ECO:0000313" key="1">
    <source>
        <dbReference type="EMBL" id="MPM18256.1"/>
    </source>
</evidence>
<proteinExistence type="predicted"/>
<organism evidence="1">
    <name type="scientific">bioreactor metagenome</name>
    <dbReference type="NCBI Taxonomy" id="1076179"/>
    <lineage>
        <taxon>unclassified sequences</taxon>
        <taxon>metagenomes</taxon>
        <taxon>ecological metagenomes</taxon>
    </lineage>
</organism>
<comment type="caution">
    <text evidence="1">The sequence shown here is derived from an EMBL/GenBank/DDBJ whole genome shotgun (WGS) entry which is preliminary data.</text>
</comment>
<accession>A0A644XPY2</accession>
<gene>
    <name evidence="1" type="ORF">SDC9_64662</name>
</gene>